<sequence length="63" mass="6824">MRICFRLLPTQRLCCSCSSAPLTTAVDLAKHRPSFASPVQEEPHGGQQQPTASAVSDEPTTRI</sequence>
<dbReference type="EMBL" id="AP002897">
    <property type="protein sequence ID" value="BAD61284.1"/>
    <property type="molecule type" value="Genomic_DNA"/>
</dbReference>
<dbReference type="Proteomes" id="UP000817658">
    <property type="component" value="Chromosome 1"/>
</dbReference>
<evidence type="ECO:0000313" key="2">
    <source>
        <dbReference type="EMBL" id="BAD61284.1"/>
    </source>
</evidence>
<reference evidence="2" key="1">
    <citation type="journal article" date="2002" name="Nature">
        <title>The genome sequence and structure of rice chromosome 1.</title>
        <authorList>
            <person name="Sasaki T."/>
            <person name="Matsumoto T."/>
            <person name="Yamamoto K."/>
            <person name="Sakata K."/>
            <person name="Baba T."/>
            <person name="Katayose Y."/>
            <person name="Wu J."/>
            <person name="Niimura Y."/>
            <person name="Cheng Z."/>
            <person name="Nagamura Y."/>
            <person name="Antonio B.A."/>
            <person name="Kanamori H."/>
            <person name="Hosokawa S."/>
            <person name="Masukawa M."/>
            <person name="Arikawa K."/>
            <person name="Chiden Y."/>
            <person name="Hayashi M."/>
            <person name="Okamoto M."/>
            <person name="Ando T."/>
            <person name="Aoki H."/>
            <person name="Arita K."/>
            <person name="Hamada M."/>
            <person name="Harada C."/>
            <person name="Hijishita S."/>
            <person name="Honda M."/>
            <person name="Ichikawa Y."/>
            <person name="Idonuma A."/>
            <person name="Iijima M."/>
            <person name="Ikeda M."/>
            <person name="Ikeno M."/>
            <person name="Itoh S."/>
            <person name="Itoh T."/>
            <person name="Itoh Y."/>
            <person name="Itoh Y."/>
            <person name="Iwabuchi A."/>
            <person name="Kamiya K."/>
            <person name="Karasawa W."/>
            <person name="Katagiri S."/>
            <person name="Kikuta A."/>
            <person name="Kobayashi N."/>
            <person name="Kono I."/>
            <person name="Machita K."/>
            <person name="Maehara T."/>
            <person name="Mizuno H."/>
            <person name="Mizubayashi T."/>
            <person name="Mukai Y."/>
            <person name="Nagasaki H."/>
            <person name="Nakashima M."/>
            <person name="Nakama Y."/>
            <person name="Nakamichi Y."/>
            <person name="Nakamura M."/>
            <person name="Namiki N."/>
            <person name="Negishi M."/>
            <person name="Ohta I."/>
            <person name="Ono N."/>
            <person name="Saji S."/>
            <person name="Sakai K."/>
            <person name="Shibata M."/>
            <person name="Shimokawa T."/>
            <person name="Shomura A."/>
            <person name="Song J."/>
            <person name="Takazaki Y."/>
            <person name="Terasawa K."/>
            <person name="Tsuji K."/>
            <person name="Waki K."/>
            <person name="Yamagata H."/>
            <person name="Yamane H."/>
            <person name="Yoshiki S."/>
            <person name="Yoshihara R."/>
            <person name="Yukawa K."/>
            <person name="Zhong H."/>
            <person name="Iwama H."/>
            <person name="Endo T."/>
            <person name="Ito H."/>
            <person name="Hahn J.H."/>
            <person name="Kim H.I."/>
            <person name="Eun M.Y."/>
            <person name="Yano M."/>
            <person name="Jiang J."/>
            <person name="Gojobori T."/>
        </authorList>
    </citation>
    <scope>NUCLEOTIDE SEQUENCE [LARGE SCALE GENOMIC DNA]</scope>
</reference>
<evidence type="ECO:0000256" key="1">
    <source>
        <dbReference type="SAM" id="MobiDB-lite"/>
    </source>
</evidence>
<name>Q5ZDK2_ORYSJ</name>
<proteinExistence type="predicted"/>
<organism evidence="2">
    <name type="scientific">Oryza sativa subsp. japonica</name>
    <name type="common">Rice</name>
    <dbReference type="NCBI Taxonomy" id="39947"/>
    <lineage>
        <taxon>Eukaryota</taxon>
        <taxon>Viridiplantae</taxon>
        <taxon>Streptophyta</taxon>
        <taxon>Embryophyta</taxon>
        <taxon>Tracheophyta</taxon>
        <taxon>Spermatophyta</taxon>
        <taxon>Magnoliopsida</taxon>
        <taxon>Liliopsida</taxon>
        <taxon>Poales</taxon>
        <taxon>Poaceae</taxon>
        <taxon>BOP clade</taxon>
        <taxon>Oryzoideae</taxon>
        <taxon>Oryzeae</taxon>
        <taxon>Oryzinae</taxon>
        <taxon>Oryza</taxon>
        <taxon>Oryza sativa</taxon>
    </lineage>
</organism>
<protein>
    <submittedName>
        <fullName evidence="2">Uncharacterized protein</fullName>
    </submittedName>
</protein>
<gene>
    <name evidence="2" type="primary">P0686E09.19</name>
</gene>
<dbReference type="AlphaFoldDB" id="Q5ZDK2"/>
<accession>Q5ZDK2</accession>
<feature type="region of interest" description="Disordered" evidence="1">
    <location>
        <begin position="33"/>
        <end position="63"/>
    </location>
</feature>